<accession>A0A8C5PTS4</accession>
<dbReference type="InterPro" id="IPR007110">
    <property type="entry name" value="Ig-like_dom"/>
</dbReference>
<dbReference type="PANTHER" id="PTHR19971">
    <property type="entry name" value="SIGNAL-REGULATORY PROTEIN BETA"/>
    <property type="match status" value="1"/>
</dbReference>
<dbReference type="PROSITE" id="PS50835">
    <property type="entry name" value="IG_LIKE"/>
    <property type="match status" value="1"/>
</dbReference>
<dbReference type="Proteomes" id="UP000694569">
    <property type="component" value="Unplaced"/>
</dbReference>
<reference evidence="4" key="1">
    <citation type="submission" date="2025-08" db="UniProtKB">
        <authorList>
            <consortium name="Ensembl"/>
        </authorList>
    </citation>
    <scope>IDENTIFICATION</scope>
</reference>
<dbReference type="SUPFAM" id="SSF48726">
    <property type="entry name" value="Immunoglobulin"/>
    <property type="match status" value="1"/>
</dbReference>
<name>A0A8C5PTS4_9ANUR</name>
<evidence type="ECO:0000259" key="3">
    <source>
        <dbReference type="PROSITE" id="PS50835"/>
    </source>
</evidence>
<keyword evidence="1" id="KW-1015">Disulfide bond</keyword>
<dbReference type="InterPro" id="IPR036179">
    <property type="entry name" value="Ig-like_dom_sf"/>
</dbReference>
<sequence>RLLSGTMSHGVCIISIQAEMAFVPDPANVIQAENKNIMLLSNTGFRELDCPRFNLGVEYAGFKDLSYNRDVQSFSVPSADITYRTLILNKEQDLICRVWGFYPESIIVSWFLNGSLVESTNTRWINSSAVETVYMFTPTEENQGLELSCEVEHDTLSSPLVTKLLVEGKGETRTLMVCGVCFCSE</sequence>
<evidence type="ECO:0000313" key="5">
    <source>
        <dbReference type="Proteomes" id="UP000694569"/>
    </source>
</evidence>
<dbReference type="InterPro" id="IPR003597">
    <property type="entry name" value="Ig_C1-set"/>
</dbReference>
<dbReference type="AlphaFoldDB" id="A0A8C5PTS4"/>
<evidence type="ECO:0000256" key="2">
    <source>
        <dbReference type="ARBA" id="ARBA00023180"/>
    </source>
</evidence>
<dbReference type="CDD" id="cd00098">
    <property type="entry name" value="IgC1"/>
    <property type="match status" value="1"/>
</dbReference>
<evidence type="ECO:0000256" key="1">
    <source>
        <dbReference type="ARBA" id="ARBA00023157"/>
    </source>
</evidence>
<dbReference type="GeneTree" id="ENSGT00960000191582"/>
<dbReference type="Gene3D" id="2.60.40.10">
    <property type="entry name" value="Immunoglobulins"/>
    <property type="match status" value="1"/>
</dbReference>
<reference evidence="4" key="2">
    <citation type="submission" date="2025-09" db="UniProtKB">
        <authorList>
            <consortium name="Ensembl"/>
        </authorList>
    </citation>
    <scope>IDENTIFICATION</scope>
</reference>
<dbReference type="InterPro" id="IPR051755">
    <property type="entry name" value="Ig-like_CS_Receptor"/>
</dbReference>
<keyword evidence="2" id="KW-0325">Glycoprotein</keyword>
<organism evidence="4 5">
    <name type="scientific">Leptobrachium leishanense</name>
    <name type="common">Leishan spiny toad</name>
    <dbReference type="NCBI Taxonomy" id="445787"/>
    <lineage>
        <taxon>Eukaryota</taxon>
        <taxon>Metazoa</taxon>
        <taxon>Chordata</taxon>
        <taxon>Craniata</taxon>
        <taxon>Vertebrata</taxon>
        <taxon>Euteleostomi</taxon>
        <taxon>Amphibia</taxon>
        <taxon>Batrachia</taxon>
        <taxon>Anura</taxon>
        <taxon>Pelobatoidea</taxon>
        <taxon>Megophryidae</taxon>
        <taxon>Leptobrachium</taxon>
    </lineage>
</organism>
<keyword evidence="5" id="KW-1185">Reference proteome</keyword>
<dbReference type="InterPro" id="IPR013783">
    <property type="entry name" value="Ig-like_fold"/>
</dbReference>
<evidence type="ECO:0000313" key="4">
    <source>
        <dbReference type="Ensembl" id="ENSLLEP00000027665.1"/>
    </source>
</evidence>
<protein>
    <recommendedName>
        <fullName evidence="3">Ig-like domain-containing protein</fullName>
    </recommendedName>
</protein>
<dbReference type="Pfam" id="PF07654">
    <property type="entry name" value="C1-set"/>
    <property type="match status" value="1"/>
</dbReference>
<dbReference type="Ensembl" id="ENSLLET00000028746.1">
    <property type="protein sequence ID" value="ENSLLEP00000027665.1"/>
    <property type="gene ID" value="ENSLLEG00000017520.1"/>
</dbReference>
<dbReference type="SMART" id="SM00407">
    <property type="entry name" value="IGc1"/>
    <property type="match status" value="1"/>
</dbReference>
<feature type="domain" description="Ig-like" evidence="3">
    <location>
        <begin position="77"/>
        <end position="162"/>
    </location>
</feature>
<proteinExistence type="predicted"/>